<evidence type="ECO:0000256" key="1">
    <source>
        <dbReference type="SAM" id="MobiDB-lite"/>
    </source>
</evidence>
<dbReference type="EMBL" id="CM003534">
    <property type="protein sequence ID" value="RCV36599.1"/>
    <property type="molecule type" value="Genomic_DNA"/>
</dbReference>
<evidence type="ECO:0000259" key="2">
    <source>
        <dbReference type="Pfam" id="PF03478"/>
    </source>
</evidence>
<dbReference type="eggNOG" id="ENOG502S74R">
    <property type="taxonomic scope" value="Eukaryota"/>
</dbReference>
<dbReference type="HOGENOM" id="CLU_040241_0_1_1"/>
<proteinExistence type="predicted"/>
<reference evidence="3 5" key="1">
    <citation type="journal article" date="2012" name="Nat. Biotechnol.">
        <title>Reference genome sequence of the model plant Setaria.</title>
        <authorList>
            <person name="Bennetzen J.L."/>
            <person name="Schmutz J."/>
            <person name="Wang H."/>
            <person name="Percifield R."/>
            <person name="Hawkins J."/>
            <person name="Pontaroli A.C."/>
            <person name="Estep M."/>
            <person name="Feng L."/>
            <person name="Vaughn J.N."/>
            <person name="Grimwood J."/>
            <person name="Jenkins J."/>
            <person name="Barry K."/>
            <person name="Lindquist E."/>
            <person name="Hellsten U."/>
            <person name="Deshpande S."/>
            <person name="Wang X."/>
            <person name="Wu X."/>
            <person name="Mitros T."/>
            <person name="Triplett J."/>
            <person name="Yang X."/>
            <person name="Ye C.Y."/>
            <person name="Mauro-Herrera M."/>
            <person name="Wang L."/>
            <person name="Li P."/>
            <person name="Sharma M."/>
            <person name="Sharma R."/>
            <person name="Ronald P.C."/>
            <person name="Panaud O."/>
            <person name="Kellogg E.A."/>
            <person name="Brutnell T.P."/>
            <person name="Doust A.N."/>
            <person name="Tuskan G.A."/>
            <person name="Rokhsar D."/>
            <person name="Devos K.M."/>
        </authorList>
    </citation>
    <scope>NUCLEOTIDE SEQUENCE [LARGE SCALE GENOMIC DNA]</scope>
    <source>
        <strain evidence="5">cv. Yugu1</strain>
        <strain evidence="3">Yugu1</strain>
    </source>
</reference>
<dbReference type="InterPro" id="IPR005174">
    <property type="entry name" value="KIB1-4_b-propeller"/>
</dbReference>
<dbReference type="PANTHER" id="PTHR33165">
    <property type="entry name" value="F-BOX DOMAIN CONTAINING PROTEIN-LIKE-RELATED"/>
    <property type="match status" value="1"/>
</dbReference>
<feature type="domain" description="KIB1-4 beta-propeller" evidence="2">
    <location>
        <begin position="91"/>
        <end position="351"/>
    </location>
</feature>
<evidence type="ECO:0000313" key="3">
    <source>
        <dbReference type="EMBL" id="RCV36599.1"/>
    </source>
</evidence>
<dbReference type="EMBL" id="AGNK02004592">
    <property type="status" value="NOT_ANNOTATED_CDS"/>
    <property type="molecule type" value="Genomic_DNA"/>
</dbReference>
<organism evidence="3">
    <name type="scientific">Setaria italica</name>
    <name type="common">Foxtail millet</name>
    <name type="synonym">Panicum italicum</name>
    <dbReference type="NCBI Taxonomy" id="4555"/>
    <lineage>
        <taxon>Eukaryota</taxon>
        <taxon>Viridiplantae</taxon>
        <taxon>Streptophyta</taxon>
        <taxon>Embryophyta</taxon>
        <taxon>Tracheophyta</taxon>
        <taxon>Spermatophyta</taxon>
        <taxon>Magnoliopsida</taxon>
        <taxon>Liliopsida</taxon>
        <taxon>Poales</taxon>
        <taxon>Poaceae</taxon>
        <taxon>PACMAD clade</taxon>
        <taxon>Panicoideae</taxon>
        <taxon>Panicodae</taxon>
        <taxon>Paniceae</taxon>
        <taxon>Cenchrinae</taxon>
        <taxon>Setaria</taxon>
    </lineage>
</organism>
<dbReference type="OMA" id="FDCGERT"/>
<dbReference type="AlphaFoldDB" id="K3YEW6"/>
<reference evidence="3" key="2">
    <citation type="submission" date="2015-07" db="EMBL/GenBank/DDBJ databases">
        <authorList>
            <person name="Noorani M."/>
        </authorList>
    </citation>
    <scope>NUCLEOTIDE SEQUENCE</scope>
    <source>
        <strain evidence="3">Yugu1</strain>
    </source>
</reference>
<dbReference type="PANTHER" id="PTHR33165:SF57">
    <property type="entry name" value="OS10G0568000 PROTEIN"/>
    <property type="match status" value="1"/>
</dbReference>
<evidence type="ECO:0000313" key="5">
    <source>
        <dbReference type="Proteomes" id="UP000004995"/>
    </source>
</evidence>
<evidence type="ECO:0000313" key="4">
    <source>
        <dbReference type="EnsemblPlants" id="KQK99992"/>
    </source>
</evidence>
<keyword evidence="5" id="KW-1185">Reference proteome</keyword>
<dbReference type="Proteomes" id="UP000004995">
    <property type="component" value="Unassembled WGS sequence"/>
</dbReference>
<dbReference type="EnsemblPlants" id="KQK99992">
    <property type="protein sequence ID" value="KQK99992"/>
    <property type="gene ID" value="SETIT_012783mg"/>
</dbReference>
<name>K3YEW6_SETIT</name>
<accession>K3YEW6</accession>
<protein>
    <recommendedName>
        <fullName evidence="2">KIB1-4 beta-propeller domain-containing protein</fullName>
    </recommendedName>
</protein>
<dbReference type="Gramene" id="KQK99992">
    <property type="protein sequence ID" value="KQK99992"/>
    <property type="gene ID" value="SETIT_012783mg"/>
</dbReference>
<gene>
    <name evidence="3" type="ORF">SETIT_7G330400v2</name>
</gene>
<sequence>MEIPVRRWNRLAGAQIPFRRDSRRPCSIQSRGAKRKYSSWGAKRARSGGAPSGRSLPPPPPHTKNSAWIMLPRRWIMLDNAHAGSRCHRFLNTSTSECIRTDLPELAGHTLLALTPEGLLLLLHEPTLVIRLLNPLTCQLTDLPPVTGLLSPKDYRARHRGIELGKRLLLHVCMALASLLTGPKWQLASATPEFSPLLNLVMGAGLRSTTPTHSTPTHTCIQLCLSQAASTVSPPGISSNHPGCSWLLSGKSFYFNVMSDSLHLVDNGGELLLVHRTLQYYEYDQDHENDDDESYDGTYERNYEVYRVDLDAGILIPVKGLNRRAVFMGMSRAISVSAADAFPSATPNTIYPGVDCGMETWEYNVADGSKEPWHYCPLGPRTAVDCLRICIQGDGTDLLA</sequence>
<feature type="region of interest" description="Disordered" evidence="1">
    <location>
        <begin position="22"/>
        <end position="63"/>
    </location>
</feature>
<reference evidence="4" key="3">
    <citation type="submission" date="2018-08" db="UniProtKB">
        <authorList>
            <consortium name="EnsemblPlants"/>
        </authorList>
    </citation>
    <scope>IDENTIFICATION</scope>
    <source>
        <strain evidence="4">Yugu1</strain>
    </source>
</reference>
<dbReference type="Pfam" id="PF03478">
    <property type="entry name" value="Beta-prop_KIB1-4"/>
    <property type="match status" value="1"/>
</dbReference>
<dbReference type="OrthoDB" id="694161at2759"/>